<evidence type="ECO:0000313" key="1">
    <source>
        <dbReference type="EMBL" id="KAK2559178.1"/>
    </source>
</evidence>
<dbReference type="Proteomes" id="UP001249851">
    <property type="component" value="Unassembled WGS sequence"/>
</dbReference>
<dbReference type="PANTHER" id="PTHR46579:SF2">
    <property type="entry name" value="C2H2-TYPE DOMAIN-CONTAINING PROTEIN"/>
    <property type="match status" value="1"/>
</dbReference>
<protein>
    <recommendedName>
        <fullName evidence="3">Transposase domain-containing protein</fullName>
    </recommendedName>
</protein>
<evidence type="ECO:0000313" key="2">
    <source>
        <dbReference type="Proteomes" id="UP001249851"/>
    </source>
</evidence>
<reference evidence="1" key="1">
    <citation type="journal article" date="2023" name="G3 (Bethesda)">
        <title>Whole genome assembly and annotation of the endangered Caribbean coral Acropora cervicornis.</title>
        <authorList>
            <person name="Selwyn J.D."/>
            <person name="Vollmer S.V."/>
        </authorList>
    </citation>
    <scope>NUCLEOTIDE SEQUENCE</scope>
    <source>
        <strain evidence="1">K2</strain>
    </source>
</reference>
<dbReference type="EMBL" id="JARQWQ010000041">
    <property type="protein sequence ID" value="KAK2559178.1"/>
    <property type="molecule type" value="Genomic_DNA"/>
</dbReference>
<keyword evidence="2" id="KW-1185">Reference proteome</keyword>
<sequence>MFQLWLERDLLTKSKLKTIEERINKLDVGTGFGRLPHKIASNHGKYKASQWKKWTMIYSTYALHGLLPSEHLNCWHTYVMACRLLAVPVLSHNDLKKADMLLLKFCTQFERLYGRKEVRINMHLHCHLKECIEDYGPVYSFWCFAFERYNGILGSTCFNNRSIEIQLMRKFICEQFVLNVSLPEEHSETFTAFFNRYQTSQLSTDKVPVGSSALFHMSTHGQLGACIDWSDITYISLPSAYKRMQLDSDDRQLLAETYQCMYPDKHILPGMVGEVCRKYSSVLLGGEKIGSRWYKEDSQRELYRRPVEIWKLRSFSPAGPATFLPVQRCYCKFATAQVEVNGVEKQIVCPIQRTFS</sequence>
<comment type="caution">
    <text evidence="1">The sequence shown here is derived from an EMBL/GenBank/DDBJ whole genome shotgun (WGS) entry which is preliminary data.</text>
</comment>
<dbReference type="PANTHER" id="PTHR46579">
    <property type="entry name" value="F5/8 TYPE C DOMAIN-CONTAINING PROTEIN-RELATED"/>
    <property type="match status" value="1"/>
</dbReference>
<dbReference type="AlphaFoldDB" id="A0AAD9QDA0"/>
<reference evidence="1" key="2">
    <citation type="journal article" date="2023" name="Science">
        <title>Genomic signatures of disease resistance in endangered staghorn corals.</title>
        <authorList>
            <person name="Vollmer S.V."/>
            <person name="Selwyn J.D."/>
            <person name="Despard B.A."/>
            <person name="Roesel C.L."/>
        </authorList>
    </citation>
    <scope>NUCLEOTIDE SEQUENCE</scope>
    <source>
        <strain evidence="1">K2</strain>
    </source>
</reference>
<name>A0AAD9QDA0_ACRCE</name>
<proteinExistence type="predicted"/>
<gene>
    <name evidence="1" type="ORF">P5673_018313</name>
</gene>
<accession>A0AAD9QDA0</accession>
<evidence type="ECO:0008006" key="3">
    <source>
        <dbReference type="Google" id="ProtNLM"/>
    </source>
</evidence>
<organism evidence="1 2">
    <name type="scientific">Acropora cervicornis</name>
    <name type="common">Staghorn coral</name>
    <dbReference type="NCBI Taxonomy" id="6130"/>
    <lineage>
        <taxon>Eukaryota</taxon>
        <taxon>Metazoa</taxon>
        <taxon>Cnidaria</taxon>
        <taxon>Anthozoa</taxon>
        <taxon>Hexacorallia</taxon>
        <taxon>Scleractinia</taxon>
        <taxon>Astrocoeniina</taxon>
        <taxon>Acroporidae</taxon>
        <taxon>Acropora</taxon>
    </lineage>
</organism>